<accession>A0AA39H9R8</accession>
<feature type="transmembrane region" description="Helical" evidence="1">
    <location>
        <begin position="273"/>
        <end position="300"/>
    </location>
</feature>
<dbReference type="SUPFAM" id="SSF81321">
    <property type="entry name" value="Family A G protein-coupled receptor-like"/>
    <property type="match status" value="1"/>
</dbReference>
<evidence type="ECO:0000256" key="1">
    <source>
        <dbReference type="SAM" id="Phobius"/>
    </source>
</evidence>
<dbReference type="AlphaFoldDB" id="A0AA39H9R8"/>
<feature type="transmembrane region" description="Helical" evidence="1">
    <location>
        <begin position="20"/>
        <end position="38"/>
    </location>
</feature>
<evidence type="ECO:0000313" key="3">
    <source>
        <dbReference type="Proteomes" id="UP001175271"/>
    </source>
</evidence>
<comment type="caution">
    <text evidence="2">The sequence shown here is derived from an EMBL/GenBank/DDBJ whole genome shotgun (WGS) entry which is preliminary data.</text>
</comment>
<feature type="transmembrane region" description="Helical" evidence="1">
    <location>
        <begin position="239"/>
        <end position="267"/>
    </location>
</feature>
<feature type="transmembrane region" description="Helical" evidence="1">
    <location>
        <begin position="50"/>
        <end position="70"/>
    </location>
</feature>
<feature type="transmembrane region" description="Helical" evidence="1">
    <location>
        <begin position="139"/>
        <end position="162"/>
    </location>
</feature>
<dbReference type="Gene3D" id="1.20.1070.10">
    <property type="entry name" value="Rhodopsin 7-helix transmembrane proteins"/>
    <property type="match status" value="1"/>
</dbReference>
<dbReference type="InterPro" id="IPR019421">
    <property type="entry name" value="7TM_GPCR_serpentine_rcpt_Srd"/>
</dbReference>
<feature type="transmembrane region" description="Helical" evidence="1">
    <location>
        <begin position="90"/>
        <end position="119"/>
    </location>
</feature>
<evidence type="ECO:0008006" key="4">
    <source>
        <dbReference type="Google" id="ProtNLM"/>
    </source>
</evidence>
<dbReference type="PANTHER" id="PTHR22943:SF248">
    <property type="entry name" value="SEVEN TM RECEPTOR"/>
    <property type="match status" value="1"/>
</dbReference>
<keyword evidence="3" id="KW-1185">Reference proteome</keyword>
<gene>
    <name evidence="2" type="ORF">QR680_015478</name>
</gene>
<keyword evidence="1" id="KW-0472">Membrane</keyword>
<dbReference type="PANTHER" id="PTHR22943">
    <property type="entry name" value="7-TRANSMEMBRANE DOMAIN RECEPTOR C.ELEGANS"/>
    <property type="match status" value="1"/>
</dbReference>
<evidence type="ECO:0000313" key="2">
    <source>
        <dbReference type="EMBL" id="KAK0400843.1"/>
    </source>
</evidence>
<dbReference type="Pfam" id="PF10317">
    <property type="entry name" value="7TM_GPCR_Srd"/>
    <property type="match status" value="1"/>
</dbReference>
<proteinExistence type="predicted"/>
<protein>
    <recommendedName>
        <fullName evidence="4">G-protein coupled receptors family 1 profile domain-containing protein</fullName>
    </recommendedName>
</protein>
<keyword evidence="1" id="KW-1133">Transmembrane helix</keyword>
<reference evidence="2" key="1">
    <citation type="submission" date="2023-06" db="EMBL/GenBank/DDBJ databases">
        <title>Genomic analysis of the entomopathogenic nematode Steinernema hermaphroditum.</title>
        <authorList>
            <person name="Schwarz E.M."/>
            <person name="Heppert J.K."/>
            <person name="Baniya A."/>
            <person name="Schwartz H.T."/>
            <person name="Tan C.-H."/>
            <person name="Antoshechkin I."/>
            <person name="Sternberg P.W."/>
            <person name="Goodrich-Blair H."/>
            <person name="Dillman A.R."/>
        </authorList>
    </citation>
    <scope>NUCLEOTIDE SEQUENCE</scope>
    <source>
        <strain evidence="2">PS9179</strain>
        <tissue evidence="2">Whole animal</tissue>
    </source>
</reference>
<dbReference type="Proteomes" id="UP001175271">
    <property type="component" value="Unassembled WGS sequence"/>
</dbReference>
<keyword evidence="1" id="KW-0812">Transmembrane</keyword>
<sequence length="414" mass="46018">MLVLDYPETLLTLFDYDHFLSAGLGILLNLIVVVGLNLPPCRTLGNYRWFLLAHTLNDLVSAITIFLLELRFDYNFNTFIMLIDGPGTALGRAVGLILFAIFTASYMLNITLLGVSFIYRYLKICKKHLLNMILNQSKYVIAIVIVIFTPVTLITVVSMYVYTYSHKFSISDETDTYHTTVLNVENITSPSFIIAGSMFIGLASICYTIVYSCCSAIFKTLKAAEKSMSQRTKKTQRTLTLVLLLQSATPVLTSSLPAMVMISGIIAGLEVRWVTWIMSTTFAWLPTLNAIISLVFIAPLRTILKGRFRSVKVTTIAVVDFQHNVGKAMIETTQQWNDFVISSNQQVGPMKTVICLLLLAIFASSLCDAFYGLGLGAVGGCNGCYGGYNYGYAYPNYYAYPSYSNYYVAGYGKK</sequence>
<name>A0AA39H9R8_9BILA</name>
<feature type="transmembrane region" description="Helical" evidence="1">
    <location>
        <begin position="192"/>
        <end position="218"/>
    </location>
</feature>
<dbReference type="EMBL" id="JAUCMV010000004">
    <property type="protein sequence ID" value="KAK0400843.1"/>
    <property type="molecule type" value="Genomic_DNA"/>
</dbReference>
<feature type="transmembrane region" description="Helical" evidence="1">
    <location>
        <begin position="353"/>
        <end position="374"/>
    </location>
</feature>
<organism evidence="2 3">
    <name type="scientific">Steinernema hermaphroditum</name>
    <dbReference type="NCBI Taxonomy" id="289476"/>
    <lineage>
        <taxon>Eukaryota</taxon>
        <taxon>Metazoa</taxon>
        <taxon>Ecdysozoa</taxon>
        <taxon>Nematoda</taxon>
        <taxon>Chromadorea</taxon>
        <taxon>Rhabditida</taxon>
        <taxon>Tylenchina</taxon>
        <taxon>Panagrolaimomorpha</taxon>
        <taxon>Strongyloidoidea</taxon>
        <taxon>Steinernematidae</taxon>
        <taxon>Steinernema</taxon>
    </lineage>
</organism>